<accession>A0AAE0BJY2</accession>
<evidence type="ECO:0000313" key="1">
    <source>
        <dbReference type="EMBL" id="KAK3237872.1"/>
    </source>
</evidence>
<keyword evidence="2" id="KW-1185">Reference proteome</keyword>
<proteinExistence type="predicted"/>
<gene>
    <name evidence="1" type="ORF">CYMTET_52081</name>
</gene>
<name>A0AAE0BJY2_9CHLO</name>
<reference evidence="1 2" key="1">
    <citation type="journal article" date="2015" name="Genome Biol. Evol.">
        <title>Comparative Genomics of a Bacterivorous Green Alga Reveals Evolutionary Causalities and Consequences of Phago-Mixotrophic Mode of Nutrition.</title>
        <authorList>
            <person name="Burns J.A."/>
            <person name="Paasch A."/>
            <person name="Narechania A."/>
            <person name="Kim E."/>
        </authorList>
    </citation>
    <scope>NUCLEOTIDE SEQUENCE [LARGE SCALE GENOMIC DNA]</scope>
    <source>
        <strain evidence="1 2">PLY_AMNH</strain>
    </source>
</reference>
<protein>
    <submittedName>
        <fullName evidence="1">Uncharacterized protein</fullName>
    </submittedName>
</protein>
<sequence length="260" mass="28276">MRTVTGPTGQAGLRSLNQEEGPGPISWCIYDATKSLQCSFIEFWHSEGLALEDESGRSFFGRATHFVSHAWHTEYLHTVDASTGVLEPAEDAAFLYVDIFVINQHCPPWRTPGVGPEEVLGRAISAARAVLLVLTPWSAPVALTRVWCLYEITTTIQLSIPLQVGGPMAERVGGPVVEPNGWACAWSQRNHGAGAQAYSRGWARRVEATIGDLTDVPVDALVDEYICGWTCLRVIVGDEPVVGSVGESMVFHVMGPMVAW</sequence>
<comment type="caution">
    <text evidence="1">The sequence shown here is derived from an EMBL/GenBank/DDBJ whole genome shotgun (WGS) entry which is preliminary data.</text>
</comment>
<dbReference type="EMBL" id="LGRX02034414">
    <property type="protein sequence ID" value="KAK3237872.1"/>
    <property type="molecule type" value="Genomic_DNA"/>
</dbReference>
<evidence type="ECO:0000313" key="2">
    <source>
        <dbReference type="Proteomes" id="UP001190700"/>
    </source>
</evidence>
<dbReference type="Proteomes" id="UP001190700">
    <property type="component" value="Unassembled WGS sequence"/>
</dbReference>
<dbReference type="AlphaFoldDB" id="A0AAE0BJY2"/>
<organism evidence="1 2">
    <name type="scientific">Cymbomonas tetramitiformis</name>
    <dbReference type="NCBI Taxonomy" id="36881"/>
    <lineage>
        <taxon>Eukaryota</taxon>
        <taxon>Viridiplantae</taxon>
        <taxon>Chlorophyta</taxon>
        <taxon>Pyramimonadophyceae</taxon>
        <taxon>Pyramimonadales</taxon>
        <taxon>Pyramimonadaceae</taxon>
        <taxon>Cymbomonas</taxon>
    </lineage>
</organism>